<evidence type="ECO:0000313" key="1">
    <source>
        <dbReference type="EMBL" id="EFQ07095.1"/>
    </source>
</evidence>
<comment type="caution">
    <text evidence="1">The sequence shown here is derived from an EMBL/GenBank/DDBJ whole genome shotgun (WGS) entry which is preliminary data.</text>
</comment>
<name>E2ZIA9_9FIRM</name>
<dbReference type="OrthoDB" id="1862603at2"/>
<dbReference type="Proteomes" id="UP000006028">
    <property type="component" value="Unassembled WGS sequence"/>
</dbReference>
<dbReference type="EMBL" id="AECU01000117">
    <property type="protein sequence ID" value="EFQ07095.1"/>
    <property type="molecule type" value="Genomic_DNA"/>
</dbReference>
<accession>E2ZIA9</accession>
<evidence type="ECO:0000313" key="2">
    <source>
        <dbReference type="Proteomes" id="UP000006028"/>
    </source>
</evidence>
<dbReference type="AlphaFoldDB" id="E2ZIA9"/>
<protein>
    <submittedName>
        <fullName evidence="1">Uncharacterized protein</fullName>
    </submittedName>
</protein>
<dbReference type="STRING" id="748224.HMPREF9436_01400"/>
<organism evidence="1 2">
    <name type="scientific">Faecalibacterium cf. prausnitzii KLE1255</name>
    <dbReference type="NCBI Taxonomy" id="748224"/>
    <lineage>
        <taxon>Bacteria</taxon>
        <taxon>Bacillati</taxon>
        <taxon>Bacillota</taxon>
        <taxon>Clostridia</taxon>
        <taxon>Eubacteriales</taxon>
        <taxon>Oscillospiraceae</taxon>
        <taxon>Faecalibacterium</taxon>
    </lineage>
</organism>
<dbReference type="BioCyc" id="FCF748224-HMP:GTSS-83-MONOMER"/>
<dbReference type="RefSeq" id="WP_005941686.1">
    <property type="nucleotide sequence ID" value="NZ_GL538315.1"/>
</dbReference>
<gene>
    <name evidence="1" type="ORF">HMPREF9436_01400</name>
</gene>
<dbReference type="HOGENOM" id="CLU_187547_0_0_9"/>
<sequence length="91" mass="10013">MAVKKQETEAAVQAAPEKDTEVIRLFKDNQRYKTPVFVGVNGETYLIQRGVDVEVPKAVAEVLRHSEEMDGEAMAKIVAAESAAVQQAQRV</sequence>
<proteinExistence type="predicted"/>
<reference evidence="1 2" key="1">
    <citation type="submission" date="2010-08" db="EMBL/GenBank/DDBJ databases">
        <authorList>
            <person name="Weinstock G."/>
            <person name="Sodergren E."/>
            <person name="Clifton S."/>
            <person name="Fulton L."/>
            <person name="Fulton B."/>
            <person name="Courtney L."/>
            <person name="Fronick C."/>
            <person name="Harrison M."/>
            <person name="Strong C."/>
            <person name="Farmer C."/>
            <person name="Delahaunty K."/>
            <person name="Markovic C."/>
            <person name="Hall O."/>
            <person name="Minx P."/>
            <person name="Tomlinson C."/>
            <person name="Mitreva M."/>
            <person name="Hou S."/>
            <person name="Chen J."/>
            <person name="Wollam A."/>
            <person name="Pepin K.H."/>
            <person name="Johnson M."/>
            <person name="Bhonagiri V."/>
            <person name="Zhang X."/>
            <person name="Suruliraj S."/>
            <person name="Warren W."/>
            <person name="Chinwalla A."/>
            <person name="Mardis E.R."/>
            <person name="Wilson R.K."/>
        </authorList>
    </citation>
    <scope>NUCLEOTIDE SEQUENCE [LARGE SCALE GENOMIC DNA]</scope>
    <source>
        <strain evidence="1 2">KLE1255</strain>
    </source>
</reference>